<evidence type="ECO:0000313" key="1">
    <source>
        <dbReference type="EMBL" id="CAI9165264.1"/>
    </source>
</evidence>
<gene>
    <name evidence="1" type="ORF">MRATA1EN1_LOCUS14226</name>
</gene>
<proteinExistence type="predicted"/>
<organism evidence="1 2">
    <name type="scientific">Rangifer tarandus platyrhynchus</name>
    <name type="common">Svalbard reindeer</name>
    <dbReference type="NCBI Taxonomy" id="3082113"/>
    <lineage>
        <taxon>Eukaryota</taxon>
        <taxon>Metazoa</taxon>
        <taxon>Chordata</taxon>
        <taxon>Craniata</taxon>
        <taxon>Vertebrata</taxon>
        <taxon>Euteleostomi</taxon>
        <taxon>Mammalia</taxon>
        <taxon>Eutheria</taxon>
        <taxon>Laurasiatheria</taxon>
        <taxon>Artiodactyla</taxon>
        <taxon>Ruminantia</taxon>
        <taxon>Pecora</taxon>
        <taxon>Cervidae</taxon>
        <taxon>Odocoileinae</taxon>
        <taxon>Rangifer</taxon>
    </lineage>
</organism>
<keyword evidence="2" id="KW-1185">Reference proteome</keyword>
<name>A0ABN8YUY7_RANTA</name>
<reference evidence="1" key="1">
    <citation type="submission" date="2023-04" db="EMBL/GenBank/DDBJ databases">
        <authorList>
            <consortium name="ELIXIR-Norway"/>
        </authorList>
    </citation>
    <scope>NUCLEOTIDE SEQUENCE [LARGE SCALE GENOMIC DNA]</scope>
</reference>
<protein>
    <submittedName>
        <fullName evidence="1">Uncharacterized protein</fullName>
    </submittedName>
</protein>
<dbReference type="Proteomes" id="UP001176941">
    <property type="component" value="Chromosome 24"/>
</dbReference>
<sequence length="104" mass="11012">MEFSGQECWSGLPFSLTQGIFPTQGSNPGFLHCSRILYHLSHQGSLAPSKCSVNIYGLQTADISVSAVISGSLASQTSISTTWELVGNIESQAPHRPSQSESAA</sequence>
<evidence type="ECO:0000313" key="2">
    <source>
        <dbReference type="Proteomes" id="UP001176941"/>
    </source>
</evidence>
<dbReference type="EMBL" id="OX459960">
    <property type="protein sequence ID" value="CAI9165264.1"/>
    <property type="molecule type" value="Genomic_DNA"/>
</dbReference>
<accession>A0ABN8YUY7</accession>